<comment type="catalytic activity">
    <reaction evidence="7">
        <text>phosphoethanolamine + S-adenosyl-L-methionine = N-methylethanolamine phosphate + S-adenosyl-L-homocysteine + H(+)</text>
        <dbReference type="Rhea" id="RHEA:20365"/>
        <dbReference type="ChEBI" id="CHEBI:15378"/>
        <dbReference type="ChEBI" id="CHEBI:57781"/>
        <dbReference type="ChEBI" id="CHEBI:57856"/>
        <dbReference type="ChEBI" id="CHEBI:58190"/>
        <dbReference type="ChEBI" id="CHEBI:59789"/>
        <dbReference type="EC" id="2.1.1.103"/>
    </reaction>
    <physiologicalReaction direction="left-to-right" evidence="7">
        <dbReference type="Rhea" id="RHEA:20366"/>
    </physiologicalReaction>
</comment>
<evidence type="ECO:0000256" key="5">
    <source>
        <dbReference type="ARBA" id="ARBA00035674"/>
    </source>
</evidence>
<dbReference type="SUPFAM" id="SSF53335">
    <property type="entry name" value="S-adenosyl-L-methionine-dependent methyltransferases"/>
    <property type="match status" value="1"/>
</dbReference>
<accession>A0A7J6X2Q8</accession>
<feature type="domain" description="Methyltransferase" evidence="9">
    <location>
        <begin position="13"/>
        <end position="108"/>
    </location>
</feature>
<reference evidence="10 11" key="1">
    <citation type="submission" date="2020-06" db="EMBL/GenBank/DDBJ databases">
        <title>Transcriptomic and genomic resources for Thalictrum thalictroides and T. hernandezii: Facilitating candidate gene discovery in an emerging model plant lineage.</title>
        <authorList>
            <person name="Arias T."/>
            <person name="Riano-Pachon D.M."/>
            <person name="Di Stilio V.S."/>
        </authorList>
    </citation>
    <scope>NUCLEOTIDE SEQUENCE [LARGE SCALE GENOMIC DNA]</scope>
    <source>
        <strain evidence="11">cv. WT478/WT964</strain>
        <tissue evidence="10">Leaves</tissue>
    </source>
</reference>
<evidence type="ECO:0000256" key="6">
    <source>
        <dbReference type="ARBA" id="ARBA00047619"/>
    </source>
</evidence>
<comment type="pathway">
    <text evidence="1">Phospholipid metabolism; phosphatidylcholine biosynthesis.</text>
</comment>
<dbReference type="Proteomes" id="UP000554482">
    <property type="component" value="Unassembled WGS sequence"/>
</dbReference>
<feature type="non-terminal residue" evidence="10">
    <location>
        <position position="1"/>
    </location>
</feature>
<dbReference type="PANTHER" id="PTHR44307">
    <property type="entry name" value="PHOSPHOETHANOLAMINE METHYLTRANSFERASE"/>
    <property type="match status" value="1"/>
</dbReference>
<feature type="non-terminal residue" evidence="10">
    <location>
        <position position="108"/>
    </location>
</feature>
<dbReference type="EMBL" id="JABWDY010007161">
    <property type="protein sequence ID" value="KAF5203175.1"/>
    <property type="molecule type" value="Genomic_DNA"/>
</dbReference>
<gene>
    <name evidence="10" type="ORF">FRX31_007238</name>
</gene>
<name>A0A7J6X2Q8_THATH</name>
<dbReference type="EC" id="2.1.1.103" evidence="5"/>
<evidence type="ECO:0000313" key="11">
    <source>
        <dbReference type="Proteomes" id="UP000554482"/>
    </source>
</evidence>
<dbReference type="InterPro" id="IPR041698">
    <property type="entry name" value="Methyltransf_25"/>
</dbReference>
<comment type="pathway">
    <text evidence="2">Lipid metabolism.</text>
</comment>
<evidence type="ECO:0000256" key="2">
    <source>
        <dbReference type="ARBA" id="ARBA00005189"/>
    </source>
</evidence>
<dbReference type="PANTHER" id="PTHR44307:SF2">
    <property type="entry name" value="PHOSPHOETHANOLAMINE METHYLTRANSFERASE ISOFORM X1"/>
    <property type="match status" value="1"/>
</dbReference>
<comment type="catalytic activity">
    <reaction evidence="6">
        <text>N,N-dimethylethanolamine phosphate + S-adenosyl-L-methionine = phosphocholine + S-adenosyl-L-homocysteine + H(+)</text>
        <dbReference type="Rhea" id="RHEA:25325"/>
        <dbReference type="ChEBI" id="CHEBI:15378"/>
        <dbReference type="ChEBI" id="CHEBI:57856"/>
        <dbReference type="ChEBI" id="CHEBI:58641"/>
        <dbReference type="ChEBI" id="CHEBI:59789"/>
        <dbReference type="ChEBI" id="CHEBI:295975"/>
        <dbReference type="EC" id="2.1.1.103"/>
    </reaction>
    <physiologicalReaction direction="left-to-right" evidence="6">
        <dbReference type="Rhea" id="RHEA:25326"/>
    </physiologicalReaction>
</comment>
<dbReference type="GO" id="GO:0032259">
    <property type="term" value="P:methylation"/>
    <property type="evidence" value="ECO:0007669"/>
    <property type="project" value="UniProtKB-KW"/>
</dbReference>
<evidence type="ECO:0000256" key="7">
    <source>
        <dbReference type="ARBA" id="ARBA00047622"/>
    </source>
</evidence>
<keyword evidence="3 10" id="KW-0489">Methyltransferase</keyword>
<dbReference type="AlphaFoldDB" id="A0A7J6X2Q8"/>
<evidence type="ECO:0000256" key="3">
    <source>
        <dbReference type="ARBA" id="ARBA00022603"/>
    </source>
</evidence>
<dbReference type="Pfam" id="PF13649">
    <property type="entry name" value="Methyltransf_25"/>
    <property type="match status" value="1"/>
</dbReference>
<sequence>VLSLLPPFKGKSVLELGAGIGRFTGELAKEAGQVLALDFIESVIKKNESVNGHFKNVKFKCADVTSPDLKITPGSVDLIFSNWLLMYLADNEVENLAKKMVDWLKIGG</sequence>
<dbReference type="InterPro" id="IPR029063">
    <property type="entry name" value="SAM-dependent_MTases_sf"/>
</dbReference>
<dbReference type="GO" id="GO:0000234">
    <property type="term" value="F:phosphoethanolamine N-methyltransferase activity"/>
    <property type="evidence" value="ECO:0007669"/>
    <property type="project" value="UniProtKB-EC"/>
</dbReference>
<protein>
    <recommendedName>
        <fullName evidence="5">phosphoethanolamine N-methyltransferase</fullName>
        <ecNumber evidence="5">2.1.1.103</ecNumber>
    </recommendedName>
</protein>
<dbReference type="CDD" id="cd02440">
    <property type="entry name" value="AdoMet_MTases"/>
    <property type="match status" value="1"/>
</dbReference>
<evidence type="ECO:0000259" key="9">
    <source>
        <dbReference type="Pfam" id="PF13649"/>
    </source>
</evidence>
<keyword evidence="11" id="KW-1185">Reference proteome</keyword>
<evidence type="ECO:0000256" key="4">
    <source>
        <dbReference type="ARBA" id="ARBA00022679"/>
    </source>
</evidence>
<dbReference type="Gene3D" id="3.40.50.150">
    <property type="entry name" value="Vaccinia Virus protein VP39"/>
    <property type="match status" value="1"/>
</dbReference>
<comment type="catalytic activity">
    <reaction evidence="8">
        <text>N-methylethanolamine phosphate + S-adenosyl-L-methionine = N,N-dimethylethanolamine phosphate + S-adenosyl-L-homocysteine + H(+)</text>
        <dbReference type="Rhea" id="RHEA:25321"/>
        <dbReference type="ChEBI" id="CHEBI:15378"/>
        <dbReference type="ChEBI" id="CHEBI:57781"/>
        <dbReference type="ChEBI" id="CHEBI:57856"/>
        <dbReference type="ChEBI" id="CHEBI:58641"/>
        <dbReference type="ChEBI" id="CHEBI:59789"/>
        <dbReference type="EC" id="2.1.1.103"/>
    </reaction>
    <physiologicalReaction direction="left-to-right" evidence="8">
        <dbReference type="Rhea" id="RHEA:25322"/>
    </physiologicalReaction>
</comment>
<evidence type="ECO:0000313" key="10">
    <source>
        <dbReference type="EMBL" id="KAF5203175.1"/>
    </source>
</evidence>
<keyword evidence="4 10" id="KW-0808">Transferase</keyword>
<organism evidence="10 11">
    <name type="scientific">Thalictrum thalictroides</name>
    <name type="common">Rue-anemone</name>
    <name type="synonym">Anemone thalictroides</name>
    <dbReference type="NCBI Taxonomy" id="46969"/>
    <lineage>
        <taxon>Eukaryota</taxon>
        <taxon>Viridiplantae</taxon>
        <taxon>Streptophyta</taxon>
        <taxon>Embryophyta</taxon>
        <taxon>Tracheophyta</taxon>
        <taxon>Spermatophyta</taxon>
        <taxon>Magnoliopsida</taxon>
        <taxon>Ranunculales</taxon>
        <taxon>Ranunculaceae</taxon>
        <taxon>Thalictroideae</taxon>
        <taxon>Thalictrum</taxon>
    </lineage>
</organism>
<comment type="caution">
    <text evidence="10">The sequence shown here is derived from an EMBL/GenBank/DDBJ whole genome shotgun (WGS) entry which is preliminary data.</text>
</comment>
<dbReference type="OrthoDB" id="8300214at2759"/>
<evidence type="ECO:0000256" key="1">
    <source>
        <dbReference type="ARBA" id="ARBA00004969"/>
    </source>
</evidence>
<proteinExistence type="predicted"/>
<evidence type="ECO:0000256" key="8">
    <source>
        <dbReference type="ARBA" id="ARBA00047841"/>
    </source>
</evidence>